<keyword evidence="1" id="KW-0472">Membrane</keyword>
<evidence type="ECO:0000256" key="1">
    <source>
        <dbReference type="SAM" id="Phobius"/>
    </source>
</evidence>
<protein>
    <submittedName>
        <fullName evidence="2">Uncharacterized protein</fullName>
    </submittedName>
</protein>
<evidence type="ECO:0000313" key="2">
    <source>
        <dbReference type="EMBL" id="PAU94822.1"/>
    </source>
</evidence>
<comment type="caution">
    <text evidence="2">The sequence shown here is derived from an EMBL/GenBank/DDBJ whole genome shotgun (WGS) entry which is preliminary data.</text>
</comment>
<keyword evidence="1" id="KW-1133">Transmembrane helix</keyword>
<evidence type="ECO:0000313" key="3">
    <source>
        <dbReference type="Proteomes" id="UP000218831"/>
    </source>
</evidence>
<reference evidence="2 3" key="1">
    <citation type="submission" date="2017-08" db="EMBL/GenBank/DDBJ databases">
        <title>Aliifodinibius alkalisoli sp. nov., isolated from saline alkaline soil.</title>
        <authorList>
            <person name="Liu D."/>
            <person name="Zhang G."/>
        </authorList>
    </citation>
    <scope>NUCLEOTIDE SEQUENCE [LARGE SCALE GENOMIC DNA]</scope>
    <source>
        <strain evidence="2 3">WN023</strain>
    </source>
</reference>
<feature type="transmembrane region" description="Helical" evidence="1">
    <location>
        <begin position="74"/>
        <end position="97"/>
    </location>
</feature>
<dbReference type="OrthoDB" id="1524180at2"/>
<sequence length="244" mass="28110">METEQSPSFNHLKEFNDQFDQQLQELDREPSGDTSSSWKKALLKILLGIIALVLPFFLLVRTSVFMYSNYQTNGWLALSIGCIATVILLLLYGGVFVYRFGMANKALTYIFRGVLVLVVAYTFYGMLFYSSLNTKTEEIRSYYRSLHPIMRVALTTVTLADSEIVVIDIQRRPEDYHRMGLSENEQSLHYIQPSGYVHAVDLRTKDKPNWKNSMFEYSFKILGLSTIRHVGTADHLHVYLPLNK</sequence>
<dbReference type="EMBL" id="NSKE01000003">
    <property type="protein sequence ID" value="PAU94822.1"/>
    <property type="molecule type" value="Genomic_DNA"/>
</dbReference>
<dbReference type="AlphaFoldDB" id="A0A2A2GDH2"/>
<feature type="transmembrane region" description="Helical" evidence="1">
    <location>
        <begin position="109"/>
        <end position="129"/>
    </location>
</feature>
<organism evidence="2 3">
    <name type="scientific">Fodinibius salipaludis</name>
    <dbReference type="NCBI Taxonomy" id="2032627"/>
    <lineage>
        <taxon>Bacteria</taxon>
        <taxon>Pseudomonadati</taxon>
        <taxon>Balneolota</taxon>
        <taxon>Balneolia</taxon>
        <taxon>Balneolales</taxon>
        <taxon>Balneolaceae</taxon>
        <taxon>Fodinibius</taxon>
    </lineage>
</organism>
<feature type="transmembrane region" description="Helical" evidence="1">
    <location>
        <begin position="45"/>
        <end position="68"/>
    </location>
</feature>
<dbReference type="RefSeq" id="WP_095605689.1">
    <property type="nucleotide sequence ID" value="NZ_NSKE01000003.1"/>
</dbReference>
<accession>A0A2A2GDH2</accession>
<keyword evidence="1" id="KW-0812">Transmembrane</keyword>
<keyword evidence="3" id="KW-1185">Reference proteome</keyword>
<name>A0A2A2GDH2_9BACT</name>
<proteinExistence type="predicted"/>
<gene>
    <name evidence="2" type="ORF">CK503_04950</name>
</gene>
<dbReference type="Proteomes" id="UP000218831">
    <property type="component" value="Unassembled WGS sequence"/>
</dbReference>